<feature type="domain" description="4Fe-4S ferredoxin-type" evidence="9">
    <location>
        <begin position="142"/>
        <end position="171"/>
    </location>
</feature>
<gene>
    <name evidence="10" type="ORF">A6M21_17055</name>
</gene>
<evidence type="ECO:0000259" key="9">
    <source>
        <dbReference type="PROSITE" id="PS51379"/>
    </source>
</evidence>
<keyword evidence="6" id="KW-0560">Oxidoreductase</keyword>
<dbReference type="AlphaFoldDB" id="A0A1B7LI22"/>
<dbReference type="PANTHER" id="PTHR43498">
    <property type="entry name" value="FERREDOXIN:COB-COM HETERODISULFIDE REDUCTASE SUBUNIT A"/>
    <property type="match status" value="1"/>
</dbReference>
<comment type="cofactor">
    <cofactor evidence="1">
        <name>FAD</name>
        <dbReference type="ChEBI" id="CHEBI:57692"/>
    </cofactor>
</comment>
<dbReference type="PROSITE" id="PS00198">
    <property type="entry name" value="4FE4S_FER_1"/>
    <property type="match status" value="1"/>
</dbReference>
<dbReference type="InterPro" id="IPR039650">
    <property type="entry name" value="HdrA-like"/>
</dbReference>
<evidence type="ECO:0000313" key="11">
    <source>
        <dbReference type="Proteomes" id="UP000078532"/>
    </source>
</evidence>
<feature type="domain" description="4Fe-4S ferredoxin-type" evidence="9">
    <location>
        <begin position="96"/>
        <end position="124"/>
    </location>
</feature>
<comment type="caution">
    <text evidence="10">The sequence shown here is derived from an EMBL/GenBank/DDBJ whole genome shotgun (WGS) entry which is preliminary data.</text>
</comment>
<dbReference type="InterPro" id="IPR017896">
    <property type="entry name" value="4Fe4S_Fe-S-bd"/>
</dbReference>
<organism evidence="10 11">
    <name type="scientific">Desulfotomaculum copahuensis</name>
    <dbReference type="NCBI Taxonomy" id="1838280"/>
    <lineage>
        <taxon>Bacteria</taxon>
        <taxon>Bacillati</taxon>
        <taxon>Bacillota</taxon>
        <taxon>Clostridia</taxon>
        <taxon>Eubacteriales</taxon>
        <taxon>Desulfotomaculaceae</taxon>
        <taxon>Desulfotomaculum</taxon>
    </lineage>
</organism>
<proteinExistence type="inferred from homology"/>
<evidence type="ECO:0000256" key="2">
    <source>
        <dbReference type="ARBA" id="ARBA00006561"/>
    </source>
</evidence>
<dbReference type="GO" id="GO:0016491">
    <property type="term" value="F:oxidoreductase activity"/>
    <property type="evidence" value="ECO:0007669"/>
    <property type="project" value="UniProtKB-KW"/>
</dbReference>
<reference evidence="10 11" key="1">
    <citation type="submission" date="2016-04" db="EMBL/GenBank/DDBJ databases">
        <authorList>
            <person name="Evans L.H."/>
            <person name="Alamgir A."/>
            <person name="Owens N."/>
            <person name="Weber N.D."/>
            <person name="Virtaneva K."/>
            <person name="Barbian K."/>
            <person name="Babar A."/>
            <person name="Rosenke K."/>
        </authorList>
    </citation>
    <scope>NUCLEOTIDE SEQUENCE [LARGE SCALE GENOMIC DNA]</scope>
    <source>
        <strain evidence="10 11">LMa1</strain>
    </source>
</reference>
<comment type="similarity">
    <text evidence="2">Belongs to the HdrA family.</text>
</comment>
<dbReference type="GO" id="GO:0051539">
    <property type="term" value="F:4 iron, 4 sulfur cluster binding"/>
    <property type="evidence" value="ECO:0007669"/>
    <property type="project" value="UniProtKB-KW"/>
</dbReference>
<sequence length="413" mass="45631">MEKSILVVGGGISGITTALEAAEAGREVFLVEKNPYLGGRVAQLNQYFPKLCPPNCGLEINFKRLKQNPRIRFFTMAEVEKISGQEGDFEVTVRLNPRYVNQNCTACGKCAEVCPLERPNAFNYGLDKTKAIYLPHVFAFPMKYVIDKQVCDSCGKCVEACQYNAIELDMEPKTINLKVGAIVWATGWQPYDATKLSYYGFGRYENVITNVMMERLAAGNGPTGGKIVRPSDGKEINSIAFVQCAGSRDENHLHCCSNVCCLATLKQATYVRKQYPGAKISIFFIDIRARGKYEDFFVKVQNEDDITLIKGKAGEIKEDADKNLTVIAEDQLNQNLLEEKFDLVVLATGMAPGTREDKIPLDVCYDEDGFFDTDPQTPGIYGAGCVKQPLDVASAVRDATAAALKAIQSTVRR</sequence>
<dbReference type="GO" id="GO:0046872">
    <property type="term" value="F:metal ion binding"/>
    <property type="evidence" value="ECO:0007669"/>
    <property type="project" value="UniProtKB-KW"/>
</dbReference>
<evidence type="ECO:0000256" key="7">
    <source>
        <dbReference type="ARBA" id="ARBA00023004"/>
    </source>
</evidence>
<evidence type="ECO:0000256" key="4">
    <source>
        <dbReference type="ARBA" id="ARBA00022723"/>
    </source>
</evidence>
<dbReference type="InterPro" id="IPR036188">
    <property type="entry name" value="FAD/NAD-bd_sf"/>
</dbReference>
<dbReference type="PANTHER" id="PTHR43498:SF1">
    <property type="entry name" value="COB--COM HETERODISULFIDE REDUCTASE IRON-SULFUR SUBUNIT A"/>
    <property type="match status" value="1"/>
</dbReference>
<evidence type="ECO:0000256" key="3">
    <source>
        <dbReference type="ARBA" id="ARBA00022485"/>
    </source>
</evidence>
<accession>A0A1B7LI22</accession>
<evidence type="ECO:0000256" key="5">
    <source>
        <dbReference type="ARBA" id="ARBA00022827"/>
    </source>
</evidence>
<keyword evidence="11" id="KW-1185">Reference proteome</keyword>
<dbReference type="Gene3D" id="3.30.70.20">
    <property type="match status" value="1"/>
</dbReference>
<protein>
    <submittedName>
        <fullName evidence="10">Heterodisulfide reductase subunit A</fullName>
    </submittedName>
</protein>
<evidence type="ECO:0000256" key="8">
    <source>
        <dbReference type="ARBA" id="ARBA00023014"/>
    </source>
</evidence>
<keyword evidence="4" id="KW-0479">Metal-binding</keyword>
<dbReference type="Gene3D" id="3.50.50.60">
    <property type="entry name" value="FAD/NAD(P)-binding domain"/>
    <property type="match status" value="1"/>
</dbReference>
<dbReference type="SUPFAM" id="SSF51905">
    <property type="entry name" value="FAD/NAD(P)-binding domain"/>
    <property type="match status" value="1"/>
</dbReference>
<evidence type="ECO:0000256" key="1">
    <source>
        <dbReference type="ARBA" id="ARBA00001974"/>
    </source>
</evidence>
<keyword evidence="5" id="KW-0285">Flavoprotein</keyword>
<keyword evidence="3" id="KW-0004">4Fe-4S</keyword>
<dbReference type="PRINTS" id="PR00368">
    <property type="entry name" value="FADPNR"/>
</dbReference>
<dbReference type="PROSITE" id="PS51379">
    <property type="entry name" value="4FE4S_FER_2"/>
    <property type="match status" value="2"/>
</dbReference>
<dbReference type="EMBL" id="LYVF01000046">
    <property type="protein sequence ID" value="OAT85942.1"/>
    <property type="molecule type" value="Genomic_DNA"/>
</dbReference>
<dbReference type="Proteomes" id="UP000078532">
    <property type="component" value="Unassembled WGS sequence"/>
</dbReference>
<keyword evidence="5" id="KW-0274">FAD</keyword>
<keyword evidence="8" id="KW-0411">Iron-sulfur</keyword>
<dbReference type="Pfam" id="PF12831">
    <property type="entry name" value="FAD_oxidored"/>
    <property type="match status" value="1"/>
</dbReference>
<dbReference type="STRING" id="1838280.A6M21_17055"/>
<name>A0A1B7LI22_9FIRM</name>
<dbReference type="InterPro" id="IPR017900">
    <property type="entry name" value="4Fe4S_Fe_S_CS"/>
</dbReference>
<dbReference type="Pfam" id="PF00037">
    <property type="entry name" value="Fer4"/>
    <property type="match status" value="1"/>
</dbReference>
<evidence type="ECO:0000313" key="10">
    <source>
        <dbReference type="EMBL" id="OAT85942.1"/>
    </source>
</evidence>
<evidence type="ECO:0000256" key="6">
    <source>
        <dbReference type="ARBA" id="ARBA00023002"/>
    </source>
</evidence>
<keyword evidence="7" id="KW-0408">Iron</keyword>